<evidence type="ECO:0000259" key="4">
    <source>
        <dbReference type="PROSITE" id="PS01124"/>
    </source>
</evidence>
<dbReference type="SUPFAM" id="SSF46689">
    <property type="entry name" value="Homeodomain-like"/>
    <property type="match status" value="2"/>
</dbReference>
<proteinExistence type="predicted"/>
<dbReference type="Pfam" id="PF12833">
    <property type="entry name" value="HTH_18"/>
    <property type="match status" value="1"/>
</dbReference>
<dbReference type="SMART" id="SM00342">
    <property type="entry name" value="HTH_ARAC"/>
    <property type="match status" value="1"/>
</dbReference>
<dbReference type="PROSITE" id="PS01124">
    <property type="entry name" value="HTH_ARAC_FAMILY_2"/>
    <property type="match status" value="1"/>
</dbReference>
<sequence>MVQAGRPLVDTVHVRDAHLDLAEPPRPATVNVGVHGVRARTETYRLPELWQLHLYDYAATLLLDGVEHAVAPGTVSLTPPGTTSEMRYRGRSEHLYAHFRAPSADRPCGIGLVSSSGTDLPVLRTLMVSAVQHARTRPERSRADLWMVLLRLSERAGPAGAVPGPDHVSAAMSWIETRLAEPITVPRVAAAVGVSHNHLTRLFRQRTGGSVVGYVRRRRVEVAQHLLGSSTLSVASVAATVGFSDLQSLNKACRAELGLSPRQLRDARPGEG</sequence>
<keyword evidence="2 5" id="KW-0238">DNA-binding</keyword>
<dbReference type="Proteomes" id="UP000198546">
    <property type="component" value="Chromosome i"/>
</dbReference>
<name>A0A1G6VN02_9ACTN</name>
<evidence type="ECO:0000256" key="3">
    <source>
        <dbReference type="ARBA" id="ARBA00023163"/>
    </source>
</evidence>
<dbReference type="PANTHER" id="PTHR46796">
    <property type="entry name" value="HTH-TYPE TRANSCRIPTIONAL ACTIVATOR RHAS-RELATED"/>
    <property type="match status" value="1"/>
</dbReference>
<dbReference type="InterPro" id="IPR018060">
    <property type="entry name" value="HTH_AraC"/>
</dbReference>
<dbReference type="AlphaFoldDB" id="A0A1G6VN02"/>
<protein>
    <submittedName>
        <fullName evidence="5">AraC-type DNA-binding protein</fullName>
    </submittedName>
</protein>
<evidence type="ECO:0000256" key="1">
    <source>
        <dbReference type="ARBA" id="ARBA00023015"/>
    </source>
</evidence>
<organism evidence="5 6">
    <name type="scientific">Auraticoccus monumenti</name>
    <dbReference type="NCBI Taxonomy" id="675864"/>
    <lineage>
        <taxon>Bacteria</taxon>
        <taxon>Bacillati</taxon>
        <taxon>Actinomycetota</taxon>
        <taxon>Actinomycetes</taxon>
        <taxon>Propionibacteriales</taxon>
        <taxon>Propionibacteriaceae</taxon>
        <taxon>Auraticoccus</taxon>
    </lineage>
</organism>
<keyword evidence="1" id="KW-0805">Transcription regulation</keyword>
<dbReference type="EMBL" id="LT629688">
    <property type="protein sequence ID" value="SDD54255.1"/>
    <property type="molecule type" value="Genomic_DNA"/>
</dbReference>
<dbReference type="GO" id="GO:0043565">
    <property type="term" value="F:sequence-specific DNA binding"/>
    <property type="evidence" value="ECO:0007669"/>
    <property type="project" value="InterPro"/>
</dbReference>
<dbReference type="STRING" id="675864.SAMN04489747_1188"/>
<evidence type="ECO:0000256" key="2">
    <source>
        <dbReference type="ARBA" id="ARBA00023125"/>
    </source>
</evidence>
<dbReference type="InterPro" id="IPR050204">
    <property type="entry name" value="AraC_XylS_family_regulators"/>
</dbReference>
<accession>A0A1G6VN02</accession>
<dbReference type="InterPro" id="IPR009057">
    <property type="entry name" value="Homeodomain-like_sf"/>
</dbReference>
<keyword evidence="6" id="KW-1185">Reference proteome</keyword>
<evidence type="ECO:0000313" key="5">
    <source>
        <dbReference type="EMBL" id="SDD54255.1"/>
    </source>
</evidence>
<reference evidence="5 6" key="1">
    <citation type="submission" date="2016-10" db="EMBL/GenBank/DDBJ databases">
        <authorList>
            <person name="de Groot N.N."/>
        </authorList>
    </citation>
    <scope>NUCLEOTIDE SEQUENCE [LARGE SCALE GENOMIC DNA]</scope>
    <source>
        <strain evidence="5 6">MON 2.2</strain>
    </source>
</reference>
<dbReference type="PANTHER" id="PTHR46796:SF6">
    <property type="entry name" value="ARAC SUBFAMILY"/>
    <property type="match status" value="1"/>
</dbReference>
<dbReference type="GO" id="GO:0003700">
    <property type="term" value="F:DNA-binding transcription factor activity"/>
    <property type="evidence" value="ECO:0007669"/>
    <property type="project" value="InterPro"/>
</dbReference>
<evidence type="ECO:0000313" key="6">
    <source>
        <dbReference type="Proteomes" id="UP000198546"/>
    </source>
</evidence>
<gene>
    <name evidence="5" type="ORF">SAMN04489747_1188</name>
</gene>
<keyword evidence="3" id="KW-0804">Transcription</keyword>
<dbReference type="Gene3D" id="1.10.10.60">
    <property type="entry name" value="Homeodomain-like"/>
    <property type="match status" value="1"/>
</dbReference>
<feature type="domain" description="HTH araC/xylS-type" evidence="4">
    <location>
        <begin position="169"/>
        <end position="267"/>
    </location>
</feature>